<dbReference type="HOGENOM" id="CLU_069195_0_0_1"/>
<accession>A0A0D1ZF56</accession>
<protein>
    <recommendedName>
        <fullName evidence="3">N-acetyltransferase domain-containing protein</fullName>
    </recommendedName>
</protein>
<keyword evidence="2" id="KW-1185">Reference proteome</keyword>
<dbReference type="VEuPathDB" id="FungiDB:PV08_10914"/>
<evidence type="ECO:0000313" key="1">
    <source>
        <dbReference type="EMBL" id="KIW11612.1"/>
    </source>
</evidence>
<dbReference type="SUPFAM" id="SSF55729">
    <property type="entry name" value="Acyl-CoA N-acyltransferases (Nat)"/>
    <property type="match status" value="1"/>
</dbReference>
<reference evidence="1 2" key="1">
    <citation type="submission" date="2015-01" db="EMBL/GenBank/DDBJ databases">
        <title>The Genome Sequence of Exophiala spinifera CBS89968.</title>
        <authorList>
            <consortium name="The Broad Institute Genomics Platform"/>
            <person name="Cuomo C."/>
            <person name="de Hoog S."/>
            <person name="Gorbushina A."/>
            <person name="Stielow B."/>
            <person name="Teixiera M."/>
            <person name="Abouelleil A."/>
            <person name="Chapman S.B."/>
            <person name="Priest M."/>
            <person name="Young S.K."/>
            <person name="Wortman J."/>
            <person name="Nusbaum C."/>
            <person name="Birren B."/>
        </authorList>
    </citation>
    <scope>NUCLEOTIDE SEQUENCE [LARGE SCALE GENOMIC DNA]</scope>
    <source>
        <strain evidence="1 2">CBS 89968</strain>
    </source>
</reference>
<evidence type="ECO:0000313" key="2">
    <source>
        <dbReference type="Proteomes" id="UP000053328"/>
    </source>
</evidence>
<dbReference type="InterPro" id="IPR016181">
    <property type="entry name" value="Acyl_CoA_acyltransferase"/>
</dbReference>
<dbReference type="GeneID" id="27337997"/>
<dbReference type="Gene3D" id="3.40.630.30">
    <property type="match status" value="1"/>
</dbReference>
<sequence length="215" mass="24268">MALTAVAGPALRVTKPEELVPFAQVLTRAFANDKLNRYLFLGRESRPDHPRLSQHEERLQYWLSGVQKRFERESVLLQSSDFAAVALWIPPGVEKPEPPTTATEGVFEYTTKVKQAKKKHLGDRLHWNLNLIGRMPDRSDRGAIRALISPMLEKAREDNLPAWLEATNDHARDVYAHLGFKVVDQFRIGEGVVNSEGWIQENGEGVLIYAMTAGL</sequence>
<gene>
    <name evidence="1" type="ORF">PV08_10914</name>
</gene>
<evidence type="ECO:0008006" key="3">
    <source>
        <dbReference type="Google" id="ProtNLM"/>
    </source>
</evidence>
<dbReference type="AlphaFoldDB" id="A0A0D1ZF56"/>
<name>A0A0D1ZF56_9EURO</name>
<dbReference type="InterPro" id="IPR052523">
    <property type="entry name" value="Trichothecene_AcTrans"/>
</dbReference>
<organism evidence="1 2">
    <name type="scientific">Exophiala spinifera</name>
    <dbReference type="NCBI Taxonomy" id="91928"/>
    <lineage>
        <taxon>Eukaryota</taxon>
        <taxon>Fungi</taxon>
        <taxon>Dikarya</taxon>
        <taxon>Ascomycota</taxon>
        <taxon>Pezizomycotina</taxon>
        <taxon>Eurotiomycetes</taxon>
        <taxon>Chaetothyriomycetidae</taxon>
        <taxon>Chaetothyriales</taxon>
        <taxon>Herpotrichiellaceae</taxon>
        <taxon>Exophiala</taxon>
    </lineage>
</organism>
<proteinExistence type="predicted"/>
<dbReference type="Proteomes" id="UP000053328">
    <property type="component" value="Unassembled WGS sequence"/>
</dbReference>
<dbReference type="PANTHER" id="PTHR42791:SF1">
    <property type="entry name" value="N-ACETYLTRANSFERASE DOMAIN-CONTAINING PROTEIN"/>
    <property type="match status" value="1"/>
</dbReference>
<dbReference type="PANTHER" id="PTHR42791">
    <property type="entry name" value="GNAT FAMILY ACETYLTRANSFERASE"/>
    <property type="match status" value="1"/>
</dbReference>
<dbReference type="EMBL" id="KN847499">
    <property type="protein sequence ID" value="KIW11612.1"/>
    <property type="molecule type" value="Genomic_DNA"/>
</dbReference>
<dbReference type="RefSeq" id="XP_016231828.1">
    <property type="nucleotide sequence ID" value="XM_016385226.1"/>
</dbReference>
<dbReference type="OrthoDB" id="410198at2759"/>
<dbReference type="STRING" id="91928.A0A0D1ZF56"/>